<dbReference type="PROSITE" id="PS00761">
    <property type="entry name" value="SPASE_I_3"/>
    <property type="match status" value="1"/>
</dbReference>
<name>A0A9D2AU39_9FIRM</name>
<dbReference type="InterPro" id="IPR036286">
    <property type="entry name" value="LexA/Signal_pep-like_sf"/>
</dbReference>
<evidence type="ECO:0000256" key="1">
    <source>
        <dbReference type="ARBA" id="ARBA00000677"/>
    </source>
</evidence>
<feature type="active site" evidence="7">
    <location>
        <position position="96"/>
    </location>
</feature>
<comment type="catalytic activity">
    <reaction evidence="1 8">
        <text>Cleavage of hydrophobic, N-terminal signal or leader sequences from secreted and periplasmic proteins.</text>
        <dbReference type="EC" id="3.4.21.89"/>
    </reaction>
</comment>
<keyword evidence="5 8" id="KW-0645">Protease</keyword>
<evidence type="ECO:0000256" key="8">
    <source>
        <dbReference type="RuleBase" id="RU003993"/>
    </source>
</evidence>
<dbReference type="PANTHER" id="PTHR43390">
    <property type="entry name" value="SIGNAL PEPTIDASE I"/>
    <property type="match status" value="1"/>
</dbReference>
<evidence type="ECO:0000256" key="3">
    <source>
        <dbReference type="ARBA" id="ARBA00009370"/>
    </source>
</evidence>
<dbReference type="InterPro" id="IPR000223">
    <property type="entry name" value="Pept_S26A_signal_pept_1"/>
</dbReference>
<dbReference type="EC" id="3.4.21.89" evidence="4 8"/>
<dbReference type="GO" id="GO:0006465">
    <property type="term" value="P:signal peptide processing"/>
    <property type="evidence" value="ECO:0007669"/>
    <property type="project" value="InterPro"/>
</dbReference>
<evidence type="ECO:0000256" key="6">
    <source>
        <dbReference type="ARBA" id="ARBA00022801"/>
    </source>
</evidence>
<feature type="active site" evidence="7">
    <location>
        <position position="55"/>
    </location>
</feature>
<gene>
    <name evidence="11" type="primary">lepB</name>
    <name evidence="11" type="ORF">H9851_01670</name>
</gene>
<dbReference type="Pfam" id="PF10502">
    <property type="entry name" value="Peptidase_S26"/>
    <property type="match status" value="1"/>
</dbReference>
<keyword evidence="8" id="KW-0812">Transmembrane</keyword>
<dbReference type="Proteomes" id="UP000886847">
    <property type="component" value="Unassembled WGS sequence"/>
</dbReference>
<dbReference type="EMBL" id="DXEW01000005">
    <property type="protein sequence ID" value="HIX49975.1"/>
    <property type="molecule type" value="Genomic_DNA"/>
</dbReference>
<evidence type="ECO:0000256" key="9">
    <source>
        <dbReference type="RuleBase" id="RU362042"/>
    </source>
</evidence>
<comment type="caution">
    <text evidence="11">The sequence shown here is derived from an EMBL/GenBank/DDBJ whole genome shotgun (WGS) entry which is preliminary data.</text>
</comment>
<keyword evidence="6 8" id="KW-0378">Hydrolase</keyword>
<evidence type="ECO:0000256" key="4">
    <source>
        <dbReference type="ARBA" id="ARBA00013208"/>
    </source>
</evidence>
<evidence type="ECO:0000256" key="2">
    <source>
        <dbReference type="ARBA" id="ARBA00004401"/>
    </source>
</evidence>
<feature type="transmembrane region" description="Helical" evidence="8">
    <location>
        <begin position="27"/>
        <end position="51"/>
    </location>
</feature>
<comment type="subcellular location">
    <subcellularLocation>
        <location evidence="2">Cell membrane</location>
        <topology evidence="2">Single-pass type II membrane protein</topology>
    </subcellularLocation>
    <subcellularLocation>
        <location evidence="9">Membrane</location>
        <topology evidence="9">Single-pass type II membrane protein</topology>
    </subcellularLocation>
</comment>
<evidence type="ECO:0000313" key="12">
    <source>
        <dbReference type="Proteomes" id="UP000886847"/>
    </source>
</evidence>
<organism evidence="11 12">
    <name type="scientific">Candidatus Borkfalkia faecavium</name>
    <dbReference type="NCBI Taxonomy" id="2838508"/>
    <lineage>
        <taxon>Bacteria</taxon>
        <taxon>Bacillati</taxon>
        <taxon>Bacillota</taxon>
        <taxon>Clostridia</taxon>
        <taxon>Christensenellales</taxon>
        <taxon>Christensenellaceae</taxon>
        <taxon>Candidatus Borkfalkia</taxon>
    </lineage>
</organism>
<evidence type="ECO:0000259" key="10">
    <source>
        <dbReference type="Pfam" id="PF10502"/>
    </source>
</evidence>
<dbReference type="SUPFAM" id="SSF51306">
    <property type="entry name" value="LexA/Signal peptidase"/>
    <property type="match status" value="1"/>
</dbReference>
<protein>
    <recommendedName>
        <fullName evidence="4 8">Signal peptidase I</fullName>
        <ecNumber evidence="4 8">3.4.21.89</ecNumber>
    </recommendedName>
</protein>
<dbReference type="InterPro" id="IPR019757">
    <property type="entry name" value="Pept_S26A_signal_pept_1_Lys-AS"/>
</dbReference>
<dbReference type="InterPro" id="IPR019533">
    <property type="entry name" value="Peptidase_S26"/>
</dbReference>
<keyword evidence="8" id="KW-0472">Membrane</keyword>
<evidence type="ECO:0000313" key="11">
    <source>
        <dbReference type="EMBL" id="HIX49975.1"/>
    </source>
</evidence>
<reference evidence="11" key="1">
    <citation type="journal article" date="2021" name="PeerJ">
        <title>Extensive microbial diversity within the chicken gut microbiome revealed by metagenomics and culture.</title>
        <authorList>
            <person name="Gilroy R."/>
            <person name="Ravi A."/>
            <person name="Getino M."/>
            <person name="Pursley I."/>
            <person name="Horton D.L."/>
            <person name="Alikhan N.F."/>
            <person name="Baker D."/>
            <person name="Gharbi K."/>
            <person name="Hall N."/>
            <person name="Watson M."/>
            <person name="Adriaenssens E.M."/>
            <person name="Foster-Nyarko E."/>
            <person name="Jarju S."/>
            <person name="Secka A."/>
            <person name="Antonio M."/>
            <person name="Oren A."/>
            <person name="Chaudhuri R.R."/>
            <person name="La Ragione R."/>
            <person name="Hildebrand F."/>
            <person name="Pallen M.J."/>
        </authorList>
    </citation>
    <scope>NUCLEOTIDE SEQUENCE</scope>
    <source>
        <strain evidence="11">2189</strain>
    </source>
</reference>
<dbReference type="AlphaFoldDB" id="A0A9D2AU39"/>
<dbReference type="GO" id="GO:0009003">
    <property type="term" value="F:signal peptidase activity"/>
    <property type="evidence" value="ECO:0007669"/>
    <property type="project" value="UniProtKB-EC"/>
</dbReference>
<accession>A0A9D2AU39</accession>
<proteinExistence type="inferred from homology"/>
<reference evidence="11" key="2">
    <citation type="submission" date="2021-04" db="EMBL/GenBank/DDBJ databases">
        <authorList>
            <person name="Gilroy R."/>
        </authorList>
    </citation>
    <scope>NUCLEOTIDE SEQUENCE</scope>
    <source>
        <strain evidence="11">2189</strain>
    </source>
</reference>
<keyword evidence="8" id="KW-1133">Transmembrane helix</keyword>
<dbReference type="NCBIfam" id="TIGR02227">
    <property type="entry name" value="sigpep_I_bact"/>
    <property type="match status" value="1"/>
</dbReference>
<dbReference type="PROSITE" id="PS00760">
    <property type="entry name" value="SPASE_I_2"/>
    <property type="match status" value="1"/>
</dbReference>
<dbReference type="PROSITE" id="PS00501">
    <property type="entry name" value="SPASE_I_1"/>
    <property type="match status" value="1"/>
</dbReference>
<comment type="similarity">
    <text evidence="3 9">Belongs to the peptidase S26 family.</text>
</comment>
<evidence type="ECO:0000256" key="5">
    <source>
        <dbReference type="ARBA" id="ARBA00022670"/>
    </source>
</evidence>
<sequence>MQEQPSLKELLEDRRHPRRAFCSTLRFLLVLLALFSVVTILFTQIFVGVIVDGSSMEPTLTSGDYLFVDTTADIARGDIVVFASPEPGSEDLELIKRVIGLPGDELRITRDGRVARKNRGEDSFIWLEEDYILGPYDNHRDQSVTVAAGELFVMGDNRGDSHDSRSFGGVPLENVLGTVTGWSLRGKDLLTAVLGVLRFERRILQRRIRSVPFSAPCDAKDKFLEEI</sequence>
<dbReference type="InterPro" id="IPR019756">
    <property type="entry name" value="Pept_S26A_signal_pept_1_Ser-AS"/>
</dbReference>
<feature type="domain" description="Peptidase S26" evidence="10">
    <location>
        <begin position="27"/>
        <end position="180"/>
    </location>
</feature>
<dbReference type="CDD" id="cd06530">
    <property type="entry name" value="S26_SPase_I"/>
    <property type="match status" value="1"/>
</dbReference>
<dbReference type="GO" id="GO:0005886">
    <property type="term" value="C:plasma membrane"/>
    <property type="evidence" value="ECO:0007669"/>
    <property type="project" value="UniProtKB-SubCell"/>
</dbReference>
<dbReference type="InterPro" id="IPR019758">
    <property type="entry name" value="Pept_S26A_signal_pept_1_CS"/>
</dbReference>
<dbReference type="Gene3D" id="2.10.109.10">
    <property type="entry name" value="Umud Fragment, subunit A"/>
    <property type="match status" value="1"/>
</dbReference>
<dbReference type="GO" id="GO:0004252">
    <property type="term" value="F:serine-type endopeptidase activity"/>
    <property type="evidence" value="ECO:0007669"/>
    <property type="project" value="InterPro"/>
</dbReference>
<dbReference type="PANTHER" id="PTHR43390:SF1">
    <property type="entry name" value="CHLOROPLAST PROCESSING PEPTIDASE"/>
    <property type="match status" value="1"/>
</dbReference>
<dbReference type="PRINTS" id="PR00727">
    <property type="entry name" value="LEADERPTASE"/>
</dbReference>
<evidence type="ECO:0000256" key="7">
    <source>
        <dbReference type="PIRSR" id="PIRSR600223-1"/>
    </source>
</evidence>